<dbReference type="Proteomes" id="UP000789405">
    <property type="component" value="Unassembled WGS sequence"/>
</dbReference>
<evidence type="ECO:0000313" key="1">
    <source>
        <dbReference type="EMBL" id="CAG8741435.1"/>
    </source>
</evidence>
<dbReference type="OrthoDB" id="10480566at2759"/>
<dbReference type="AlphaFoldDB" id="A0A9N9IMZ0"/>
<sequence length="84" mass="9825">FINNNLIRLLYLARLFNVNNHIKCVRFLANEIEISYADDSIRQFCFRKLGFSEDLNFASKLSGEIDKLLEVSSDPHEDDKIFKV</sequence>
<proteinExistence type="predicted"/>
<name>A0A9N9IMZ0_9GLOM</name>
<reference evidence="1" key="1">
    <citation type="submission" date="2021-06" db="EMBL/GenBank/DDBJ databases">
        <authorList>
            <person name="Kallberg Y."/>
            <person name="Tangrot J."/>
            <person name="Rosling A."/>
        </authorList>
    </citation>
    <scope>NUCLEOTIDE SEQUENCE</scope>
    <source>
        <strain evidence="1">MA453B</strain>
    </source>
</reference>
<dbReference type="EMBL" id="CAJVPY010013587">
    <property type="protein sequence ID" value="CAG8741435.1"/>
    <property type="molecule type" value="Genomic_DNA"/>
</dbReference>
<accession>A0A9N9IMZ0</accession>
<organism evidence="1 2">
    <name type="scientific">Dentiscutata erythropus</name>
    <dbReference type="NCBI Taxonomy" id="1348616"/>
    <lineage>
        <taxon>Eukaryota</taxon>
        <taxon>Fungi</taxon>
        <taxon>Fungi incertae sedis</taxon>
        <taxon>Mucoromycota</taxon>
        <taxon>Glomeromycotina</taxon>
        <taxon>Glomeromycetes</taxon>
        <taxon>Diversisporales</taxon>
        <taxon>Gigasporaceae</taxon>
        <taxon>Dentiscutata</taxon>
    </lineage>
</organism>
<protein>
    <submittedName>
        <fullName evidence="1">5937_t:CDS:1</fullName>
    </submittedName>
</protein>
<evidence type="ECO:0000313" key="2">
    <source>
        <dbReference type="Proteomes" id="UP000789405"/>
    </source>
</evidence>
<gene>
    <name evidence="1" type="ORF">DERYTH_LOCUS16042</name>
</gene>
<feature type="non-terminal residue" evidence="1">
    <location>
        <position position="1"/>
    </location>
</feature>
<keyword evidence="2" id="KW-1185">Reference proteome</keyword>
<comment type="caution">
    <text evidence="1">The sequence shown here is derived from an EMBL/GenBank/DDBJ whole genome shotgun (WGS) entry which is preliminary data.</text>
</comment>